<dbReference type="Pfam" id="PF13458">
    <property type="entry name" value="Peripla_BP_6"/>
    <property type="match status" value="1"/>
</dbReference>
<dbReference type="PANTHER" id="PTHR30483">
    <property type="entry name" value="LEUCINE-SPECIFIC-BINDING PROTEIN"/>
    <property type="match status" value="1"/>
</dbReference>
<keyword evidence="4" id="KW-0029">Amino-acid transport</keyword>
<comment type="similarity">
    <text evidence="1">Belongs to the leucine-binding protein family.</text>
</comment>
<feature type="domain" description="Leucine-binding protein" evidence="6">
    <location>
        <begin position="35"/>
        <end position="372"/>
    </location>
</feature>
<proteinExistence type="inferred from homology"/>
<accession>A0A9D9H4K8</accession>
<dbReference type="InterPro" id="IPR051010">
    <property type="entry name" value="BCAA_transport"/>
</dbReference>
<evidence type="ECO:0000256" key="3">
    <source>
        <dbReference type="ARBA" id="ARBA00022729"/>
    </source>
</evidence>
<keyword evidence="3 5" id="KW-0732">Signal</keyword>
<dbReference type="CDD" id="cd06347">
    <property type="entry name" value="PBP1_ABC_LivK_ligand_binding-like"/>
    <property type="match status" value="1"/>
</dbReference>
<protein>
    <submittedName>
        <fullName evidence="7">ABC transporter substrate-binding protein</fullName>
    </submittedName>
</protein>
<reference evidence="7" key="1">
    <citation type="submission" date="2020-10" db="EMBL/GenBank/DDBJ databases">
        <authorList>
            <person name="Gilroy R."/>
        </authorList>
    </citation>
    <scope>NUCLEOTIDE SEQUENCE</scope>
    <source>
        <strain evidence="7">F6-4510</strain>
    </source>
</reference>
<keyword evidence="2" id="KW-0813">Transport</keyword>
<evidence type="ECO:0000256" key="5">
    <source>
        <dbReference type="SAM" id="SignalP"/>
    </source>
</evidence>
<dbReference type="SUPFAM" id="SSF53822">
    <property type="entry name" value="Periplasmic binding protein-like I"/>
    <property type="match status" value="1"/>
</dbReference>
<name>A0A9D9H4K8_9FIRM</name>
<feature type="signal peptide" evidence="5">
    <location>
        <begin position="1"/>
        <end position="18"/>
    </location>
</feature>
<evidence type="ECO:0000256" key="4">
    <source>
        <dbReference type="ARBA" id="ARBA00022970"/>
    </source>
</evidence>
<evidence type="ECO:0000256" key="2">
    <source>
        <dbReference type="ARBA" id="ARBA00022448"/>
    </source>
</evidence>
<evidence type="ECO:0000313" key="7">
    <source>
        <dbReference type="EMBL" id="MBO8434962.1"/>
    </source>
</evidence>
<gene>
    <name evidence="7" type="ORF">IAC55_06550</name>
</gene>
<sequence>MKKFLATIMAMAMVFSLAGCGSGGNQSSNDDDTFVIGGLGPITGGAASYGISVKQGAEVAINEINEAGGVKVGDRTVKLALNFKDDENDTETCITAYNALMDEGIDALLGTVTSAPCIVIKDYTAQDGILQITPSGSAIDCITDADNVFRLCFTDPLQGKTMADFAVNDLGHKNIAIIFNNSDEYSTGLKDAFVSEAESLGANIVSTQAFNEGDVDFTSQLTAIKNANAEILFVPVYYEAVSYIAQQAKDIGLNLPLIGGDGWDGVLKQVTDTSTVEGAIFLSPFLSTDPSVANFVNAYETAYKSTPDQFAADGYDVVYVMKAAMEKAGSTESADMIKAMTEIEVDGITGKVKFTADGEPEKDAKFVQIKDGQYVAYDKNAQAE</sequence>
<dbReference type="Gene3D" id="3.40.50.2300">
    <property type="match status" value="2"/>
</dbReference>
<comment type="caution">
    <text evidence="7">The sequence shown here is derived from an EMBL/GenBank/DDBJ whole genome shotgun (WGS) entry which is preliminary data.</text>
</comment>
<dbReference type="GO" id="GO:0006865">
    <property type="term" value="P:amino acid transport"/>
    <property type="evidence" value="ECO:0007669"/>
    <property type="project" value="UniProtKB-KW"/>
</dbReference>
<dbReference type="Proteomes" id="UP000823611">
    <property type="component" value="Unassembled WGS sequence"/>
</dbReference>
<evidence type="ECO:0000256" key="1">
    <source>
        <dbReference type="ARBA" id="ARBA00010062"/>
    </source>
</evidence>
<evidence type="ECO:0000259" key="6">
    <source>
        <dbReference type="Pfam" id="PF13458"/>
    </source>
</evidence>
<evidence type="ECO:0000313" key="8">
    <source>
        <dbReference type="Proteomes" id="UP000823611"/>
    </source>
</evidence>
<dbReference type="PANTHER" id="PTHR30483:SF6">
    <property type="entry name" value="PERIPLASMIC BINDING PROTEIN OF ABC TRANSPORTER FOR NATURAL AMINO ACIDS"/>
    <property type="match status" value="1"/>
</dbReference>
<dbReference type="EMBL" id="JADIMX010000122">
    <property type="protein sequence ID" value="MBO8434962.1"/>
    <property type="molecule type" value="Genomic_DNA"/>
</dbReference>
<reference evidence="7" key="2">
    <citation type="journal article" date="2021" name="PeerJ">
        <title>Extensive microbial diversity within the chicken gut microbiome revealed by metagenomics and culture.</title>
        <authorList>
            <person name="Gilroy R."/>
            <person name="Ravi A."/>
            <person name="Getino M."/>
            <person name="Pursley I."/>
            <person name="Horton D.L."/>
            <person name="Alikhan N.F."/>
            <person name="Baker D."/>
            <person name="Gharbi K."/>
            <person name="Hall N."/>
            <person name="Watson M."/>
            <person name="Adriaenssens E.M."/>
            <person name="Foster-Nyarko E."/>
            <person name="Jarju S."/>
            <person name="Secka A."/>
            <person name="Antonio M."/>
            <person name="Oren A."/>
            <person name="Chaudhuri R.R."/>
            <person name="La Ragione R."/>
            <person name="Hildebrand F."/>
            <person name="Pallen M.J."/>
        </authorList>
    </citation>
    <scope>NUCLEOTIDE SEQUENCE</scope>
    <source>
        <strain evidence="7">F6-4510</strain>
    </source>
</reference>
<dbReference type="InterPro" id="IPR000709">
    <property type="entry name" value="Leu_Ile_Val-bd"/>
</dbReference>
<dbReference type="PROSITE" id="PS51257">
    <property type="entry name" value="PROKAR_LIPOPROTEIN"/>
    <property type="match status" value="1"/>
</dbReference>
<organism evidence="7 8">
    <name type="scientific">Candidatus Fimicola merdigallinarum</name>
    <dbReference type="NCBI Taxonomy" id="2840819"/>
    <lineage>
        <taxon>Bacteria</taxon>
        <taxon>Bacillati</taxon>
        <taxon>Bacillota</taxon>
        <taxon>Clostridia</taxon>
        <taxon>Lachnospirales</taxon>
        <taxon>Lachnospiraceae</taxon>
        <taxon>Lachnospiraceae incertae sedis</taxon>
        <taxon>Candidatus Fimicola</taxon>
    </lineage>
</organism>
<dbReference type="InterPro" id="IPR028082">
    <property type="entry name" value="Peripla_BP_I"/>
</dbReference>
<dbReference type="PRINTS" id="PR00337">
    <property type="entry name" value="LEUILEVALBP"/>
</dbReference>
<dbReference type="AlphaFoldDB" id="A0A9D9H4K8"/>
<dbReference type="InterPro" id="IPR028081">
    <property type="entry name" value="Leu-bd"/>
</dbReference>
<feature type="chain" id="PRO_5039260025" evidence="5">
    <location>
        <begin position="19"/>
        <end position="384"/>
    </location>
</feature>